<evidence type="ECO:0000256" key="10">
    <source>
        <dbReference type="RuleBase" id="RU003421"/>
    </source>
</evidence>
<evidence type="ECO:0000256" key="9">
    <source>
        <dbReference type="PIRSR" id="PIRSR006431-1"/>
    </source>
</evidence>
<evidence type="ECO:0000256" key="8">
    <source>
        <dbReference type="PIRNR" id="PIRNR006431"/>
    </source>
</evidence>
<comment type="subcellular location">
    <subcellularLocation>
        <location evidence="2 8">Cytoplasm</location>
    </subcellularLocation>
</comment>
<name>A0A1H9L3Z6_9PSEU</name>
<protein>
    <recommendedName>
        <fullName evidence="8 10">Proline iminopeptidase</fullName>
        <shortName evidence="8">PIP</shortName>
        <ecNumber evidence="8 10">3.4.11.5</ecNumber>
    </recommendedName>
    <alternativeName>
        <fullName evidence="8">Prolyl aminopeptidase</fullName>
    </alternativeName>
</protein>
<dbReference type="STRING" id="155974.SAMN04487818_101441"/>
<evidence type="ECO:0000256" key="2">
    <source>
        <dbReference type="ARBA" id="ARBA00004496"/>
    </source>
</evidence>
<feature type="active site" description="Proton donor" evidence="9">
    <location>
        <position position="294"/>
    </location>
</feature>
<dbReference type="PIRSF" id="PIRSF006431">
    <property type="entry name" value="Pept_S33"/>
    <property type="match status" value="1"/>
</dbReference>
<keyword evidence="13" id="KW-1185">Reference proteome</keyword>
<feature type="active site" evidence="9">
    <location>
        <position position="266"/>
    </location>
</feature>
<evidence type="ECO:0000256" key="6">
    <source>
        <dbReference type="ARBA" id="ARBA00022670"/>
    </source>
</evidence>
<dbReference type="Gene3D" id="3.40.50.1820">
    <property type="entry name" value="alpha/beta hydrolase"/>
    <property type="match status" value="1"/>
</dbReference>
<evidence type="ECO:0000313" key="13">
    <source>
        <dbReference type="Proteomes" id="UP000199051"/>
    </source>
</evidence>
<proteinExistence type="inferred from homology"/>
<dbReference type="InterPro" id="IPR029058">
    <property type="entry name" value="AB_hydrolase_fold"/>
</dbReference>
<dbReference type="GO" id="GO:0005737">
    <property type="term" value="C:cytoplasm"/>
    <property type="evidence" value="ECO:0007669"/>
    <property type="project" value="UniProtKB-SubCell"/>
</dbReference>
<evidence type="ECO:0000256" key="5">
    <source>
        <dbReference type="ARBA" id="ARBA00022490"/>
    </source>
</evidence>
<evidence type="ECO:0000256" key="4">
    <source>
        <dbReference type="ARBA" id="ARBA00022438"/>
    </source>
</evidence>
<feature type="active site" description="Nucleophile" evidence="9">
    <location>
        <position position="113"/>
    </location>
</feature>
<keyword evidence="4 8" id="KW-0031">Aminopeptidase</keyword>
<dbReference type="PANTHER" id="PTHR43722:SF1">
    <property type="entry name" value="PROLINE IMINOPEPTIDASE"/>
    <property type="match status" value="1"/>
</dbReference>
<keyword evidence="6 8" id="KW-0645">Protease</keyword>
<dbReference type="GO" id="GO:0006508">
    <property type="term" value="P:proteolysis"/>
    <property type="evidence" value="ECO:0007669"/>
    <property type="project" value="UniProtKB-KW"/>
</dbReference>
<organism evidence="12 13">
    <name type="scientific">Actinokineospora terrae</name>
    <dbReference type="NCBI Taxonomy" id="155974"/>
    <lineage>
        <taxon>Bacteria</taxon>
        <taxon>Bacillati</taxon>
        <taxon>Actinomycetota</taxon>
        <taxon>Actinomycetes</taxon>
        <taxon>Pseudonocardiales</taxon>
        <taxon>Pseudonocardiaceae</taxon>
        <taxon>Actinokineospora</taxon>
    </lineage>
</organism>
<comment type="catalytic activity">
    <reaction evidence="1 8 10">
        <text>Release of N-terminal proline from a peptide.</text>
        <dbReference type="EC" id="3.4.11.5"/>
    </reaction>
</comment>
<dbReference type="PRINTS" id="PR00793">
    <property type="entry name" value="PROAMNOPTASE"/>
</dbReference>
<gene>
    <name evidence="12" type="ORF">SAMN04487818_101441</name>
</gene>
<dbReference type="NCBIfam" id="TIGR01249">
    <property type="entry name" value="pro_imino_pep_1"/>
    <property type="match status" value="1"/>
</dbReference>
<dbReference type="InterPro" id="IPR000073">
    <property type="entry name" value="AB_hydrolase_1"/>
</dbReference>
<dbReference type="Proteomes" id="UP000199051">
    <property type="component" value="Unassembled WGS sequence"/>
</dbReference>
<dbReference type="InterPro" id="IPR005944">
    <property type="entry name" value="Pro_iminopeptidase"/>
</dbReference>
<evidence type="ECO:0000256" key="3">
    <source>
        <dbReference type="ARBA" id="ARBA00010088"/>
    </source>
</evidence>
<accession>A0A1H9L3Z6</accession>
<dbReference type="GO" id="GO:0004177">
    <property type="term" value="F:aminopeptidase activity"/>
    <property type="evidence" value="ECO:0007669"/>
    <property type="project" value="UniProtKB-UniRule"/>
</dbReference>
<dbReference type="RefSeq" id="WP_245782142.1">
    <property type="nucleotide sequence ID" value="NZ_FOGI01000001.1"/>
</dbReference>
<evidence type="ECO:0000259" key="11">
    <source>
        <dbReference type="Pfam" id="PF00561"/>
    </source>
</evidence>
<dbReference type="SUPFAM" id="SSF53474">
    <property type="entry name" value="alpha/beta-Hydrolases"/>
    <property type="match status" value="1"/>
</dbReference>
<dbReference type="PRINTS" id="PR00111">
    <property type="entry name" value="ABHYDROLASE"/>
</dbReference>
<keyword evidence="5 8" id="KW-0963">Cytoplasm</keyword>
<reference evidence="13" key="1">
    <citation type="submission" date="2016-10" db="EMBL/GenBank/DDBJ databases">
        <authorList>
            <person name="Varghese N."/>
            <person name="Submissions S."/>
        </authorList>
    </citation>
    <scope>NUCLEOTIDE SEQUENCE [LARGE SCALE GENOMIC DNA]</scope>
    <source>
        <strain evidence="13">DSM 44260</strain>
    </source>
</reference>
<feature type="domain" description="AB hydrolase-1" evidence="11">
    <location>
        <begin position="36"/>
        <end position="296"/>
    </location>
</feature>
<sequence>MSYSHGDPRAHGLLDVGQGNQVYWEESGNPNGKPALIVHGGPGSGSNRGSREYFDPERYRVVLFDQRGCGRSVPNAGDPATGLAHNTTHHLVADMELLREHLGVERWLISGGSWGSTLVLAYAQKHPDRVTEIVISAATLSRHADHDWITNGVGRFFPEALERFRAGVAGADNVIAAYNALMAHPDPAVRDKAARDWTAWEDTVVSLEPNGHTAPYGGRPTAAMHTMVRLVTHYWSHDAWLEDGQLLRDAHRLAGIPGTILHGRHDIGGPVEVAWSLARAWPDAELVVVEDSGHTGSAEFSRLKQQTLDRYALTPA</sequence>
<keyword evidence="7 8" id="KW-0378">Hydrolase</keyword>
<dbReference type="EC" id="3.4.11.5" evidence="8 10"/>
<evidence type="ECO:0000313" key="12">
    <source>
        <dbReference type="EMBL" id="SER06116.1"/>
    </source>
</evidence>
<dbReference type="InterPro" id="IPR002410">
    <property type="entry name" value="Peptidase_S33"/>
</dbReference>
<dbReference type="PANTHER" id="PTHR43722">
    <property type="entry name" value="PROLINE IMINOPEPTIDASE"/>
    <property type="match status" value="1"/>
</dbReference>
<comment type="similarity">
    <text evidence="3 8 10">Belongs to the peptidase S33 family.</text>
</comment>
<dbReference type="AlphaFoldDB" id="A0A1H9L3Z6"/>
<dbReference type="Pfam" id="PF00561">
    <property type="entry name" value="Abhydrolase_1"/>
    <property type="match status" value="1"/>
</dbReference>
<dbReference type="EMBL" id="FOGI01000001">
    <property type="protein sequence ID" value="SER06116.1"/>
    <property type="molecule type" value="Genomic_DNA"/>
</dbReference>
<evidence type="ECO:0000256" key="7">
    <source>
        <dbReference type="ARBA" id="ARBA00022801"/>
    </source>
</evidence>
<evidence type="ECO:0000256" key="1">
    <source>
        <dbReference type="ARBA" id="ARBA00001585"/>
    </source>
</evidence>